<accession>A0A2T9YLM3</accession>
<keyword evidence="3" id="KW-0963">Cytoplasm</keyword>
<dbReference type="GO" id="GO:0051225">
    <property type="term" value="P:spindle assembly"/>
    <property type="evidence" value="ECO:0007669"/>
    <property type="project" value="TreeGrafter"/>
</dbReference>
<dbReference type="InterPro" id="IPR042241">
    <property type="entry name" value="GCP_C_sf"/>
</dbReference>
<comment type="caution">
    <text evidence="9">The sequence shown here is derived from an EMBL/GenBank/DDBJ whole genome shotgun (WGS) entry which is preliminary data.</text>
</comment>
<evidence type="ECO:0000259" key="7">
    <source>
        <dbReference type="Pfam" id="PF04130"/>
    </source>
</evidence>
<feature type="region of interest" description="Disordered" evidence="6">
    <location>
        <begin position="636"/>
        <end position="661"/>
    </location>
</feature>
<gene>
    <name evidence="9" type="ORF">BB561_003391</name>
</gene>
<dbReference type="InterPro" id="IPR040457">
    <property type="entry name" value="GCP_C"/>
</dbReference>
<dbReference type="GO" id="GO:0051011">
    <property type="term" value="F:microtubule minus-end binding"/>
    <property type="evidence" value="ECO:0007669"/>
    <property type="project" value="TreeGrafter"/>
</dbReference>
<evidence type="ECO:0000256" key="5">
    <source>
        <dbReference type="ARBA" id="ARBA00023212"/>
    </source>
</evidence>
<dbReference type="GO" id="GO:0007020">
    <property type="term" value="P:microtubule nucleation"/>
    <property type="evidence" value="ECO:0007669"/>
    <property type="project" value="InterPro"/>
</dbReference>
<evidence type="ECO:0000256" key="4">
    <source>
        <dbReference type="ARBA" id="ARBA00022701"/>
    </source>
</evidence>
<dbReference type="OrthoDB" id="5860513at2759"/>
<dbReference type="GO" id="GO:0000930">
    <property type="term" value="C:gamma-tubulin complex"/>
    <property type="evidence" value="ECO:0007669"/>
    <property type="project" value="TreeGrafter"/>
</dbReference>
<proteinExistence type="inferred from homology"/>
<evidence type="ECO:0000313" key="10">
    <source>
        <dbReference type="Proteomes" id="UP000245383"/>
    </source>
</evidence>
<protein>
    <submittedName>
        <fullName evidence="9">Uncharacterized protein</fullName>
    </submittedName>
</protein>
<dbReference type="InterPro" id="IPR041470">
    <property type="entry name" value="GCP_N"/>
</dbReference>
<keyword evidence="4" id="KW-0493">Microtubule</keyword>
<evidence type="ECO:0000256" key="2">
    <source>
        <dbReference type="ARBA" id="ARBA00010337"/>
    </source>
</evidence>
<evidence type="ECO:0000256" key="6">
    <source>
        <dbReference type="SAM" id="MobiDB-lite"/>
    </source>
</evidence>
<dbReference type="GO" id="GO:0000922">
    <property type="term" value="C:spindle pole"/>
    <property type="evidence" value="ECO:0007669"/>
    <property type="project" value="InterPro"/>
</dbReference>
<dbReference type="PANTHER" id="PTHR19302">
    <property type="entry name" value="GAMMA TUBULIN COMPLEX PROTEIN"/>
    <property type="match status" value="1"/>
</dbReference>
<evidence type="ECO:0000256" key="1">
    <source>
        <dbReference type="ARBA" id="ARBA00004245"/>
    </source>
</evidence>
<keyword evidence="5" id="KW-0206">Cytoskeleton</keyword>
<dbReference type="InterPro" id="IPR007259">
    <property type="entry name" value="GCP"/>
</dbReference>
<sequence>MSTPIDDDLNTLIASFLGPVKQDFFLQEEYRRSSLLGFCKNILSSNYGSATLPEDLLIDQIQKNLFRKDSTAKSTLDFKTKISRIKKANLNYNYSGILQVLAEVAEINSTNKTQNVITHTTTDVLGSPYYNKNSQEYQYASHAPVNSHSPHNKNKPYSLPFQPFIQKKDDVLNPAKDGGVHLAQFIPKIDDITEDEIIRDVFYIIQGIDGKYITWSNESDGYSINSNINISNPTMYLLDRLLEVGELNNKISRYINSPITLESLVRQSFRLALINELNELSGFILKIEKQQAKVNNSVNYDVGIPKLTLRGLYVQLQQQLQKLRVLASMIESFYIDYSEINQQSSLGGEMLSKLHTFTRDGDPFIKNLANKMLKAASVPFNNILMRWITEGELEDPYREFFVVDDEENTEQDGLWSSRYNIDVSKIPIYICSDLTRKIFLTGKSLSFLRIACNDVDWITLQSPTKDLKLDLNDQNLLKKYVDDTYEKVNNRLLKVMMNDYNLMKHIAAMKKYLLLEQGDFVQCLVENLGSQLDKPASRLIHHNIMTAVESAIRSSNAQFDNLEFTERISVRLSAITGTETSGWSAFPITYHIDSPINFVISESTMLKYNELTTFLLKLKRIELHLHRLWQHQLSLKTGKKNQKNQESQENNNNNSNDRNQDTHTKYLLKKVRICCGEMMHFVHQLERYIYLNAIEGSYNKFLKSVYGKDYETNALISLLSVNTPVKDCEDKPDTNVTNSDKEPDLQYENIINPIVKPGFDLDLWITAHDNYISEVRRMVMGKKRSYINTVEHILNTINLFCISSDHLYNDLLGVGNSEKLFKKSKAETENTSASDNKSRLVALTNKINQNVSDNANLNDLGHVDYPENKTTSENTELNSPIVEKVENAISTFKRDIRNMLKLVKDGTDSIFLRGLGVSFDMNMYYTKGNGKV</sequence>
<dbReference type="AlphaFoldDB" id="A0A2T9YLM3"/>
<comment type="subcellular location">
    <subcellularLocation>
        <location evidence="1">Cytoplasm</location>
        <location evidence="1">Cytoskeleton</location>
    </subcellularLocation>
</comment>
<feature type="domain" description="Gamma tubulin complex component protein N-terminal" evidence="8">
    <location>
        <begin position="198"/>
        <end position="498"/>
    </location>
</feature>
<name>A0A2T9YLM3_9FUNG</name>
<dbReference type="Pfam" id="PF04130">
    <property type="entry name" value="GCP_C_terminal"/>
    <property type="match status" value="1"/>
</dbReference>
<dbReference type="GO" id="GO:0051321">
    <property type="term" value="P:meiotic cell cycle"/>
    <property type="evidence" value="ECO:0007669"/>
    <property type="project" value="TreeGrafter"/>
</dbReference>
<dbReference type="GO" id="GO:0005816">
    <property type="term" value="C:spindle pole body"/>
    <property type="evidence" value="ECO:0007669"/>
    <property type="project" value="UniProtKB-ARBA"/>
</dbReference>
<dbReference type="Gene3D" id="1.20.120.1900">
    <property type="entry name" value="Gamma-tubulin complex, C-terminal domain"/>
    <property type="match status" value="1"/>
</dbReference>
<reference evidence="9 10" key="1">
    <citation type="journal article" date="2018" name="MBio">
        <title>Comparative Genomics Reveals the Core Gene Toolbox for the Fungus-Insect Symbiosis.</title>
        <authorList>
            <person name="Wang Y."/>
            <person name="Stata M."/>
            <person name="Wang W."/>
            <person name="Stajich J.E."/>
            <person name="White M.M."/>
            <person name="Moncalvo J.M."/>
        </authorList>
    </citation>
    <scope>NUCLEOTIDE SEQUENCE [LARGE SCALE GENOMIC DNA]</scope>
    <source>
        <strain evidence="9 10">SWE-8-4</strain>
    </source>
</reference>
<evidence type="ECO:0000259" key="8">
    <source>
        <dbReference type="Pfam" id="PF17681"/>
    </source>
</evidence>
<dbReference type="GO" id="GO:0005874">
    <property type="term" value="C:microtubule"/>
    <property type="evidence" value="ECO:0007669"/>
    <property type="project" value="UniProtKB-KW"/>
</dbReference>
<dbReference type="STRING" id="133385.A0A2T9YLM3"/>
<feature type="domain" description="Gamma tubulin complex component C-terminal" evidence="7">
    <location>
        <begin position="502"/>
        <end position="925"/>
    </location>
</feature>
<dbReference type="GO" id="GO:0000278">
    <property type="term" value="P:mitotic cell cycle"/>
    <property type="evidence" value="ECO:0007669"/>
    <property type="project" value="TreeGrafter"/>
</dbReference>
<organism evidence="9 10">
    <name type="scientific">Smittium simulii</name>
    <dbReference type="NCBI Taxonomy" id="133385"/>
    <lineage>
        <taxon>Eukaryota</taxon>
        <taxon>Fungi</taxon>
        <taxon>Fungi incertae sedis</taxon>
        <taxon>Zoopagomycota</taxon>
        <taxon>Kickxellomycotina</taxon>
        <taxon>Harpellomycetes</taxon>
        <taxon>Harpellales</taxon>
        <taxon>Legeriomycetaceae</taxon>
        <taxon>Smittium</taxon>
    </lineage>
</organism>
<feature type="compositionally biased region" description="Low complexity" evidence="6">
    <location>
        <begin position="644"/>
        <end position="656"/>
    </location>
</feature>
<dbReference type="Pfam" id="PF17681">
    <property type="entry name" value="GCP_N_terminal"/>
    <property type="match status" value="1"/>
</dbReference>
<comment type="similarity">
    <text evidence="2">Belongs to the TUBGCP family.</text>
</comment>
<dbReference type="EMBL" id="MBFR01000134">
    <property type="protein sequence ID" value="PVU93231.1"/>
    <property type="molecule type" value="Genomic_DNA"/>
</dbReference>
<dbReference type="Proteomes" id="UP000245383">
    <property type="component" value="Unassembled WGS sequence"/>
</dbReference>
<dbReference type="GO" id="GO:0043015">
    <property type="term" value="F:gamma-tubulin binding"/>
    <property type="evidence" value="ECO:0007669"/>
    <property type="project" value="InterPro"/>
</dbReference>
<keyword evidence="10" id="KW-1185">Reference proteome</keyword>
<dbReference type="PANTHER" id="PTHR19302:SF14">
    <property type="entry name" value="GAMMA-TUBULIN COMPLEX COMPONENT 3"/>
    <property type="match status" value="1"/>
</dbReference>
<dbReference type="GO" id="GO:0031122">
    <property type="term" value="P:cytoplasmic microtubule organization"/>
    <property type="evidence" value="ECO:0007669"/>
    <property type="project" value="TreeGrafter"/>
</dbReference>
<evidence type="ECO:0000256" key="3">
    <source>
        <dbReference type="ARBA" id="ARBA00022490"/>
    </source>
</evidence>
<evidence type="ECO:0000313" key="9">
    <source>
        <dbReference type="EMBL" id="PVU93231.1"/>
    </source>
</evidence>